<dbReference type="OrthoDB" id="9793421at2"/>
<reference evidence="7 8" key="1">
    <citation type="submission" date="2019-08" db="EMBL/GenBank/DDBJ databases">
        <title>Selenomonas sp. mPRGC5 and Selenomonas sp. mPRGC8 isolated from ruminal fluid of dairy goat (Capra hircus).</title>
        <authorList>
            <person name="Poothong S."/>
            <person name="Nuengjamnong C."/>
            <person name="Tanasupawat S."/>
        </authorList>
    </citation>
    <scope>NUCLEOTIDE SEQUENCE [LARGE SCALE GENOMIC DNA]</scope>
    <source>
        <strain evidence="8">mPRGC5</strain>
    </source>
</reference>
<dbReference type="EMBL" id="VTOY01000001">
    <property type="protein sequence ID" value="TYZ25157.1"/>
    <property type="molecule type" value="Genomic_DNA"/>
</dbReference>
<feature type="compositionally biased region" description="Basic and acidic residues" evidence="5">
    <location>
        <begin position="1"/>
        <end position="16"/>
    </location>
</feature>
<dbReference type="Pfam" id="PF01339">
    <property type="entry name" value="CheB_methylest"/>
    <property type="match status" value="1"/>
</dbReference>
<keyword evidence="1 4" id="KW-0378">Hydrolase</keyword>
<proteinExistence type="predicted"/>
<evidence type="ECO:0000313" key="7">
    <source>
        <dbReference type="EMBL" id="TYZ25157.1"/>
    </source>
</evidence>
<dbReference type="Proteomes" id="UP000323646">
    <property type="component" value="Unassembled WGS sequence"/>
</dbReference>
<dbReference type="EC" id="3.1.1.61" evidence="2"/>
<comment type="caution">
    <text evidence="7">The sequence shown here is derived from an EMBL/GenBank/DDBJ whole genome shotgun (WGS) entry which is preliminary data.</text>
</comment>
<evidence type="ECO:0000256" key="1">
    <source>
        <dbReference type="ARBA" id="ARBA00022801"/>
    </source>
</evidence>
<dbReference type="InterPro" id="IPR035909">
    <property type="entry name" value="CheB_C"/>
</dbReference>
<dbReference type="GO" id="GO:0008984">
    <property type="term" value="F:protein-glutamate methylesterase activity"/>
    <property type="evidence" value="ECO:0007669"/>
    <property type="project" value="UniProtKB-EC"/>
</dbReference>
<dbReference type="CDD" id="cd16432">
    <property type="entry name" value="CheB_Rec"/>
    <property type="match status" value="1"/>
</dbReference>
<gene>
    <name evidence="7" type="ORF">FZ040_01945</name>
</gene>
<dbReference type="GO" id="GO:0005737">
    <property type="term" value="C:cytoplasm"/>
    <property type="evidence" value="ECO:0007669"/>
    <property type="project" value="InterPro"/>
</dbReference>
<protein>
    <recommendedName>
        <fullName evidence="2">protein-glutamate methylesterase</fullName>
        <ecNumber evidence="2">3.1.1.61</ecNumber>
    </recommendedName>
</protein>
<dbReference type="GO" id="GO:0006935">
    <property type="term" value="P:chemotaxis"/>
    <property type="evidence" value="ECO:0007669"/>
    <property type="project" value="UniProtKB-UniRule"/>
</dbReference>
<evidence type="ECO:0000259" key="6">
    <source>
        <dbReference type="PROSITE" id="PS50122"/>
    </source>
</evidence>
<dbReference type="InterPro" id="IPR000673">
    <property type="entry name" value="Sig_transdc_resp-reg_Me-estase"/>
</dbReference>
<keyword evidence="4" id="KW-0145">Chemotaxis</keyword>
<dbReference type="PANTHER" id="PTHR42872:SF6">
    <property type="entry name" value="PROTEIN-GLUTAMATE METHYLESTERASE_PROTEIN-GLUTAMINE GLUTAMINASE"/>
    <property type="match status" value="1"/>
</dbReference>
<feature type="active site" evidence="4">
    <location>
        <position position="179"/>
    </location>
</feature>
<dbReference type="Gene3D" id="3.40.50.180">
    <property type="entry name" value="Methylesterase CheB, C-terminal domain"/>
    <property type="match status" value="1"/>
</dbReference>
<keyword evidence="8" id="KW-1185">Reference proteome</keyword>
<feature type="domain" description="CheB-type methylesterase" evidence="6">
    <location>
        <begin position="45"/>
        <end position="237"/>
    </location>
</feature>
<dbReference type="PANTHER" id="PTHR42872">
    <property type="entry name" value="PROTEIN-GLUTAMATE METHYLESTERASE/PROTEIN-GLUTAMINE GLUTAMINASE"/>
    <property type="match status" value="1"/>
</dbReference>
<name>A0A5D6WB41_9FIRM</name>
<sequence length="238" mass="25326">MVTRDVWNETRKEKPAPVEAPIEAPVSPRPFRVQAPVIKPVSSREGTSIQIIAIGSSTGGTKALSDILPLLKPPLPAIMIAQHIPPVFSTRLAERLDRECALTVKEAEDGDIVKPNTVYIAPGHKHMTIHRAEGRFKIECRAGRPVHGVCPSADVLFHSVAQAAGDIALGVILTGMGCDGAEGMLDMLRCGARTIGQDKASSVVYGMPKAAYDLGAVEEQVPLEKIAAKIEAICRTAG</sequence>
<evidence type="ECO:0000256" key="4">
    <source>
        <dbReference type="PROSITE-ProRule" id="PRU00050"/>
    </source>
</evidence>
<feature type="active site" evidence="4">
    <location>
        <position position="57"/>
    </location>
</feature>
<evidence type="ECO:0000256" key="3">
    <source>
        <dbReference type="ARBA" id="ARBA00048267"/>
    </source>
</evidence>
<dbReference type="PROSITE" id="PS50122">
    <property type="entry name" value="CHEB"/>
    <property type="match status" value="1"/>
</dbReference>
<comment type="catalytic activity">
    <reaction evidence="3">
        <text>[protein]-L-glutamate 5-O-methyl ester + H2O = L-glutamyl-[protein] + methanol + H(+)</text>
        <dbReference type="Rhea" id="RHEA:23236"/>
        <dbReference type="Rhea" id="RHEA-COMP:10208"/>
        <dbReference type="Rhea" id="RHEA-COMP:10311"/>
        <dbReference type="ChEBI" id="CHEBI:15377"/>
        <dbReference type="ChEBI" id="CHEBI:15378"/>
        <dbReference type="ChEBI" id="CHEBI:17790"/>
        <dbReference type="ChEBI" id="CHEBI:29973"/>
        <dbReference type="ChEBI" id="CHEBI:82795"/>
        <dbReference type="EC" id="3.1.1.61"/>
    </reaction>
</comment>
<evidence type="ECO:0000256" key="2">
    <source>
        <dbReference type="ARBA" id="ARBA00039140"/>
    </source>
</evidence>
<dbReference type="GO" id="GO:0000156">
    <property type="term" value="F:phosphorelay response regulator activity"/>
    <property type="evidence" value="ECO:0007669"/>
    <property type="project" value="InterPro"/>
</dbReference>
<evidence type="ECO:0000313" key="8">
    <source>
        <dbReference type="Proteomes" id="UP000323646"/>
    </source>
</evidence>
<organism evidence="7 8">
    <name type="scientific">Selenomonas ruminis</name>
    <dbReference type="NCBI Taxonomy" id="2593411"/>
    <lineage>
        <taxon>Bacteria</taxon>
        <taxon>Bacillati</taxon>
        <taxon>Bacillota</taxon>
        <taxon>Negativicutes</taxon>
        <taxon>Selenomonadales</taxon>
        <taxon>Selenomonadaceae</taxon>
        <taxon>Selenomonas</taxon>
    </lineage>
</organism>
<dbReference type="SUPFAM" id="SSF52738">
    <property type="entry name" value="Methylesterase CheB, C-terminal domain"/>
    <property type="match status" value="1"/>
</dbReference>
<evidence type="ECO:0000256" key="5">
    <source>
        <dbReference type="SAM" id="MobiDB-lite"/>
    </source>
</evidence>
<feature type="region of interest" description="Disordered" evidence="5">
    <location>
        <begin position="1"/>
        <end position="23"/>
    </location>
</feature>
<feature type="active site" evidence="4">
    <location>
        <position position="83"/>
    </location>
</feature>
<dbReference type="AlphaFoldDB" id="A0A5D6WB41"/>
<accession>A0A5D6WB41</accession>